<dbReference type="OrthoDB" id="5415522at2759"/>
<evidence type="ECO:0000313" key="2">
    <source>
        <dbReference type="Proteomes" id="UP000283895"/>
    </source>
</evidence>
<dbReference type="AlphaFoldDB" id="A0A423VKX7"/>
<keyword evidence="2" id="KW-1185">Reference proteome</keyword>
<comment type="caution">
    <text evidence="1">The sequence shown here is derived from an EMBL/GenBank/DDBJ whole genome shotgun (WGS) entry which is preliminary data.</text>
</comment>
<proteinExistence type="predicted"/>
<dbReference type="EMBL" id="LKEA01000055">
    <property type="protein sequence ID" value="ROV91530.1"/>
    <property type="molecule type" value="Genomic_DNA"/>
</dbReference>
<organism evidence="1 2">
    <name type="scientific">Cytospora schulzeri</name>
    <dbReference type="NCBI Taxonomy" id="448051"/>
    <lineage>
        <taxon>Eukaryota</taxon>
        <taxon>Fungi</taxon>
        <taxon>Dikarya</taxon>
        <taxon>Ascomycota</taxon>
        <taxon>Pezizomycotina</taxon>
        <taxon>Sordariomycetes</taxon>
        <taxon>Sordariomycetidae</taxon>
        <taxon>Diaporthales</taxon>
        <taxon>Cytosporaceae</taxon>
        <taxon>Cytospora</taxon>
    </lineage>
</organism>
<dbReference type="Proteomes" id="UP000283895">
    <property type="component" value="Unassembled WGS sequence"/>
</dbReference>
<reference evidence="1 2" key="1">
    <citation type="submission" date="2015-09" db="EMBL/GenBank/DDBJ databases">
        <title>Host preference determinants of Valsa canker pathogens revealed by comparative genomics.</title>
        <authorList>
            <person name="Yin Z."/>
            <person name="Huang L."/>
        </authorList>
    </citation>
    <scope>NUCLEOTIDE SEQUENCE [LARGE SCALE GENOMIC DNA]</scope>
    <source>
        <strain evidence="1 2">03-1</strain>
    </source>
</reference>
<gene>
    <name evidence="1" type="ORF">VMCG_09465</name>
</gene>
<name>A0A423VKX7_9PEZI</name>
<evidence type="ECO:0000313" key="1">
    <source>
        <dbReference type="EMBL" id="ROV91530.1"/>
    </source>
</evidence>
<sequence length="81" mass="9236">MSDKTYTYKSSGYNKEGNHYCAHDYGIDVPNYNSYHYSNRDGSYYYSNPNGSTYYNNGHGGSTYTNPNGVNFTSGYYGNRK</sequence>
<protein>
    <submittedName>
        <fullName evidence="1">Uncharacterized protein</fullName>
    </submittedName>
</protein>
<accession>A0A423VKX7</accession>
<dbReference type="STRING" id="356882.A0A423VKX7"/>